<evidence type="ECO:0000313" key="1">
    <source>
        <dbReference type="EMBL" id="KIY52324.1"/>
    </source>
</evidence>
<organism evidence="1 2">
    <name type="scientific">Fistulina hepatica ATCC 64428</name>
    <dbReference type="NCBI Taxonomy" id="1128425"/>
    <lineage>
        <taxon>Eukaryota</taxon>
        <taxon>Fungi</taxon>
        <taxon>Dikarya</taxon>
        <taxon>Basidiomycota</taxon>
        <taxon>Agaricomycotina</taxon>
        <taxon>Agaricomycetes</taxon>
        <taxon>Agaricomycetidae</taxon>
        <taxon>Agaricales</taxon>
        <taxon>Fistulinaceae</taxon>
        <taxon>Fistulina</taxon>
    </lineage>
</organism>
<dbReference type="AlphaFoldDB" id="A0A0D7AKQ6"/>
<feature type="non-terminal residue" evidence="1">
    <location>
        <position position="129"/>
    </location>
</feature>
<feature type="non-terminal residue" evidence="1">
    <location>
        <position position="1"/>
    </location>
</feature>
<dbReference type="EMBL" id="KN881644">
    <property type="protein sequence ID" value="KIY52324.1"/>
    <property type="molecule type" value="Genomic_DNA"/>
</dbReference>
<reference evidence="1 2" key="1">
    <citation type="journal article" date="2015" name="Fungal Genet. Biol.">
        <title>Evolution of novel wood decay mechanisms in Agaricales revealed by the genome sequences of Fistulina hepatica and Cylindrobasidium torrendii.</title>
        <authorList>
            <person name="Floudas D."/>
            <person name="Held B.W."/>
            <person name="Riley R."/>
            <person name="Nagy L.G."/>
            <person name="Koehler G."/>
            <person name="Ransdell A.S."/>
            <person name="Younus H."/>
            <person name="Chow J."/>
            <person name="Chiniquy J."/>
            <person name="Lipzen A."/>
            <person name="Tritt A."/>
            <person name="Sun H."/>
            <person name="Haridas S."/>
            <person name="LaButti K."/>
            <person name="Ohm R.A."/>
            <person name="Kues U."/>
            <person name="Blanchette R.A."/>
            <person name="Grigoriev I.V."/>
            <person name="Minto R.E."/>
            <person name="Hibbett D.S."/>
        </authorList>
    </citation>
    <scope>NUCLEOTIDE SEQUENCE [LARGE SCALE GENOMIC DNA]</scope>
    <source>
        <strain evidence="1 2">ATCC 64428</strain>
    </source>
</reference>
<keyword evidence="2" id="KW-1185">Reference proteome</keyword>
<gene>
    <name evidence="1" type="ORF">FISHEDRAFT_10313</name>
</gene>
<dbReference type="OrthoDB" id="3253137at2759"/>
<name>A0A0D7AKQ6_9AGAR</name>
<dbReference type="Proteomes" id="UP000054144">
    <property type="component" value="Unassembled WGS sequence"/>
</dbReference>
<sequence length="129" mass="14803">SSAIQRSREEKADLSYTYECFAHDLDEGDAFTTSILDLLVNELADRSRRTAGNEKRMISETTARSLRRLSLPNNVYRERRSHSSRRINLTEYLTQPLDLQTEADEDEDAFEAIFENAGNAEARINAHLH</sequence>
<accession>A0A0D7AKQ6</accession>
<proteinExistence type="predicted"/>
<evidence type="ECO:0000313" key="2">
    <source>
        <dbReference type="Proteomes" id="UP000054144"/>
    </source>
</evidence>
<protein>
    <submittedName>
        <fullName evidence="1">Uncharacterized protein</fullName>
    </submittedName>
</protein>